<protein>
    <submittedName>
        <fullName evidence="1">Uncharacterized protein</fullName>
    </submittedName>
</protein>
<reference evidence="1 2" key="1">
    <citation type="submission" date="2017-03" db="EMBL/GenBank/DDBJ databases">
        <title>Whole genome sequences of fourteen strains of Bradyrhizobium canariense and one strain of Bradyrhizobium japonicum isolated from Lupinus (Papilionoideae: Genisteae) species in Algeria.</title>
        <authorList>
            <person name="Crovadore J."/>
            <person name="Chekireb D."/>
            <person name="Brachmann A."/>
            <person name="Chablais R."/>
            <person name="Cochard B."/>
            <person name="Lefort F."/>
        </authorList>
    </citation>
    <scope>NUCLEOTIDE SEQUENCE [LARGE SCALE GENOMIC DNA]</scope>
    <source>
        <strain evidence="1 2">UBMA195</strain>
    </source>
</reference>
<dbReference type="AlphaFoldDB" id="A0A1X3H005"/>
<evidence type="ECO:0000313" key="2">
    <source>
        <dbReference type="Proteomes" id="UP000193553"/>
    </source>
</evidence>
<name>A0A1X3H005_9BRAD</name>
<organism evidence="1 2">
    <name type="scientific">Bradyrhizobium canariense</name>
    <dbReference type="NCBI Taxonomy" id="255045"/>
    <lineage>
        <taxon>Bacteria</taxon>
        <taxon>Pseudomonadati</taxon>
        <taxon>Pseudomonadota</taxon>
        <taxon>Alphaproteobacteria</taxon>
        <taxon>Hyphomicrobiales</taxon>
        <taxon>Nitrobacteraceae</taxon>
        <taxon>Bradyrhizobium</taxon>
    </lineage>
</organism>
<comment type="caution">
    <text evidence="1">The sequence shown here is derived from an EMBL/GenBank/DDBJ whole genome shotgun (WGS) entry which is preliminary data.</text>
</comment>
<evidence type="ECO:0000313" key="1">
    <source>
        <dbReference type="EMBL" id="OSJ04111.1"/>
    </source>
</evidence>
<sequence length="73" mass="7686">MVILSNRIEYPGFKLRALMLLHRDADSLMQAVIASRAAARESSGLIEDHNGAVREAGCPPGAVQANHGTGMAA</sequence>
<accession>A0A1X3H005</accession>
<proteinExistence type="predicted"/>
<dbReference type="Proteomes" id="UP000193553">
    <property type="component" value="Unassembled WGS sequence"/>
</dbReference>
<gene>
    <name evidence="1" type="ORF">BSZ18_29080</name>
</gene>
<dbReference type="EMBL" id="NAFI01000185">
    <property type="protein sequence ID" value="OSJ04111.1"/>
    <property type="molecule type" value="Genomic_DNA"/>
</dbReference>